<gene>
    <name evidence="14" type="primary">LOC113519646</name>
</gene>
<dbReference type="GO" id="GO:0012505">
    <property type="term" value="C:endomembrane system"/>
    <property type="evidence" value="ECO:0007669"/>
    <property type="project" value="UniProtKB-SubCell"/>
</dbReference>
<dbReference type="InterPro" id="IPR009038">
    <property type="entry name" value="GOLD_dom"/>
</dbReference>
<reference evidence="14" key="1">
    <citation type="submission" date="2025-08" db="UniProtKB">
        <authorList>
            <consortium name="RefSeq"/>
        </authorList>
    </citation>
    <scope>IDENTIFICATION</scope>
    <source>
        <tissue evidence="14">Whole larvae</tissue>
    </source>
</reference>
<comment type="similarity">
    <text evidence="2 9">Belongs to the EMP24/GP25L family.</text>
</comment>
<keyword evidence="4 9" id="KW-0812">Transmembrane</keyword>
<keyword evidence="5 11" id="KW-0732">Signal</keyword>
<evidence type="ECO:0000256" key="11">
    <source>
        <dbReference type="SAM" id="SignalP"/>
    </source>
</evidence>
<dbReference type="GeneID" id="113519646"/>
<evidence type="ECO:0000313" key="14">
    <source>
        <dbReference type="RefSeq" id="XP_026760594.2"/>
    </source>
</evidence>
<accession>A0A6J1X3P0</accession>
<dbReference type="PROSITE" id="PS50866">
    <property type="entry name" value="GOLD"/>
    <property type="match status" value="1"/>
</dbReference>
<keyword evidence="7 10" id="KW-0472">Membrane</keyword>
<dbReference type="AlphaFoldDB" id="A0A6J1X3P0"/>
<dbReference type="Pfam" id="PF01105">
    <property type="entry name" value="EMP24_GP25L"/>
    <property type="match status" value="1"/>
</dbReference>
<evidence type="ECO:0000256" key="7">
    <source>
        <dbReference type="ARBA" id="ARBA00023136"/>
    </source>
</evidence>
<feature type="chain" id="PRO_5046646697" evidence="11">
    <location>
        <begin position="20"/>
        <end position="244"/>
    </location>
</feature>
<evidence type="ECO:0000256" key="2">
    <source>
        <dbReference type="ARBA" id="ARBA00007104"/>
    </source>
</evidence>
<evidence type="ECO:0000313" key="13">
    <source>
        <dbReference type="Proteomes" id="UP001652740"/>
    </source>
</evidence>
<evidence type="ECO:0000256" key="9">
    <source>
        <dbReference type="RuleBase" id="RU003827"/>
    </source>
</evidence>
<dbReference type="KEGG" id="gmw:113519646"/>
<dbReference type="RefSeq" id="XP_026760594.2">
    <property type="nucleotide sequence ID" value="XM_026904793.3"/>
</dbReference>
<feature type="signal peptide" evidence="11">
    <location>
        <begin position="1"/>
        <end position="19"/>
    </location>
</feature>
<evidence type="ECO:0000256" key="3">
    <source>
        <dbReference type="ARBA" id="ARBA00022473"/>
    </source>
</evidence>
<dbReference type="Proteomes" id="UP001652740">
    <property type="component" value="Unplaced"/>
</dbReference>
<evidence type="ECO:0000256" key="8">
    <source>
        <dbReference type="ARBA" id="ARBA00037847"/>
    </source>
</evidence>
<evidence type="ECO:0000256" key="1">
    <source>
        <dbReference type="ARBA" id="ARBA00004479"/>
    </source>
</evidence>
<keyword evidence="6 10" id="KW-1133">Transmembrane helix</keyword>
<organism evidence="13 14">
    <name type="scientific">Galleria mellonella</name>
    <name type="common">Greater wax moth</name>
    <dbReference type="NCBI Taxonomy" id="7137"/>
    <lineage>
        <taxon>Eukaryota</taxon>
        <taxon>Metazoa</taxon>
        <taxon>Ecdysozoa</taxon>
        <taxon>Arthropoda</taxon>
        <taxon>Hexapoda</taxon>
        <taxon>Insecta</taxon>
        <taxon>Pterygota</taxon>
        <taxon>Neoptera</taxon>
        <taxon>Endopterygota</taxon>
        <taxon>Lepidoptera</taxon>
        <taxon>Glossata</taxon>
        <taxon>Ditrysia</taxon>
        <taxon>Pyraloidea</taxon>
        <taxon>Pyralidae</taxon>
        <taxon>Galleriinae</taxon>
        <taxon>Galleria</taxon>
    </lineage>
</organism>
<evidence type="ECO:0000256" key="4">
    <source>
        <dbReference type="ARBA" id="ARBA00022692"/>
    </source>
</evidence>
<dbReference type="InterPro" id="IPR015720">
    <property type="entry name" value="Emp24-like"/>
</dbReference>
<feature type="domain" description="GOLD" evidence="12">
    <location>
        <begin position="36"/>
        <end position="120"/>
    </location>
</feature>
<comment type="subcellular location">
    <subcellularLocation>
        <location evidence="8">Endomembrane system</location>
        <topology evidence="8">Single-pass membrane protein</topology>
    </subcellularLocation>
    <subcellularLocation>
        <location evidence="1 9">Membrane</location>
        <topology evidence="1 9">Single-pass type I membrane protein</topology>
    </subcellularLocation>
</comment>
<keyword evidence="3" id="KW-0217">Developmental protein</keyword>
<protein>
    <submittedName>
        <fullName evidence="14">Transmembrane emp24 domain-containing protein 5-like</fullName>
    </submittedName>
</protein>
<dbReference type="InParanoid" id="A0A6J1X3P0"/>
<keyword evidence="13" id="KW-1185">Reference proteome</keyword>
<dbReference type="SUPFAM" id="SSF101576">
    <property type="entry name" value="Supernatant protein factor (SPF), C-terminal domain"/>
    <property type="match status" value="1"/>
</dbReference>
<evidence type="ECO:0000259" key="12">
    <source>
        <dbReference type="PROSITE" id="PS50866"/>
    </source>
</evidence>
<evidence type="ECO:0000256" key="10">
    <source>
        <dbReference type="SAM" id="Phobius"/>
    </source>
</evidence>
<sequence length="244" mass="28202">MHYASFYTFAIILCVQCAAQSIYETDVNFRVDPGSRTCFFEEGKAGQTLEVYYQVLDGQHGDLDIIFEIINPQGVQLVADYKKSQNSIIMDLEMDGDYVFCMDNTISVINSKLVFVYVMIENKVTDDNDETEVSVVDADGERKEEEEVIEWTGTDEEGNAYYIEVKHIHESLSRTLKQVVKARHLLDLYGAMKSRDSYLAFEDTFIVDVWSIFQIFFMITVGLLQVYMIKKLFNRSNNSINDYY</sequence>
<dbReference type="InterPro" id="IPR036598">
    <property type="entry name" value="GOLD_dom_sf"/>
</dbReference>
<proteinExistence type="inferred from homology"/>
<evidence type="ECO:0000256" key="5">
    <source>
        <dbReference type="ARBA" id="ARBA00022729"/>
    </source>
</evidence>
<dbReference type="GO" id="GO:0016020">
    <property type="term" value="C:membrane"/>
    <property type="evidence" value="ECO:0007669"/>
    <property type="project" value="UniProtKB-SubCell"/>
</dbReference>
<name>A0A6J1X3P0_GALME</name>
<feature type="transmembrane region" description="Helical" evidence="10">
    <location>
        <begin position="209"/>
        <end position="229"/>
    </location>
</feature>
<evidence type="ECO:0000256" key="6">
    <source>
        <dbReference type="ARBA" id="ARBA00022989"/>
    </source>
</evidence>
<dbReference type="PANTHER" id="PTHR22811">
    <property type="entry name" value="TRANSMEMBRANE EMP24 DOMAIN-CONTAINING PROTEIN"/>
    <property type="match status" value="1"/>
</dbReference>
<dbReference type="SMART" id="SM01190">
    <property type="entry name" value="EMP24_GP25L"/>
    <property type="match status" value="1"/>
</dbReference>